<dbReference type="GeneID" id="68098050"/>
<keyword evidence="2" id="KW-1133">Transmembrane helix</keyword>
<comment type="caution">
    <text evidence="4">The sequence shown here is derived from an EMBL/GenBank/DDBJ whole genome shotgun (WGS) entry which is preliminary data.</text>
</comment>
<dbReference type="RefSeq" id="XP_044548072.1">
    <property type="nucleotide sequence ID" value="XM_044695362.1"/>
</dbReference>
<organism evidence="4 5">
    <name type="scientific">Naegleria lovaniensis</name>
    <name type="common">Amoeba</name>
    <dbReference type="NCBI Taxonomy" id="51637"/>
    <lineage>
        <taxon>Eukaryota</taxon>
        <taxon>Discoba</taxon>
        <taxon>Heterolobosea</taxon>
        <taxon>Tetramitia</taxon>
        <taxon>Eutetramitia</taxon>
        <taxon>Vahlkampfiidae</taxon>
        <taxon>Naegleria</taxon>
    </lineage>
</organism>
<dbReference type="InterPro" id="IPR013587">
    <property type="entry name" value="Nitrate/nitrite_sensing"/>
</dbReference>
<feature type="transmembrane region" description="Helical" evidence="2">
    <location>
        <begin position="366"/>
        <end position="388"/>
    </location>
</feature>
<dbReference type="AlphaFoldDB" id="A0AA88GQN1"/>
<feature type="transmembrane region" description="Helical" evidence="2">
    <location>
        <begin position="59"/>
        <end position="79"/>
    </location>
</feature>
<dbReference type="InterPro" id="IPR029787">
    <property type="entry name" value="Nucleotide_cyclase"/>
</dbReference>
<dbReference type="EMBL" id="PYSW02000024">
    <property type="protein sequence ID" value="KAG2382393.1"/>
    <property type="molecule type" value="Genomic_DNA"/>
</dbReference>
<keyword evidence="2" id="KW-0472">Membrane</keyword>
<accession>A0AA88GQN1</accession>
<evidence type="ECO:0000259" key="3">
    <source>
        <dbReference type="Pfam" id="PF08376"/>
    </source>
</evidence>
<proteinExistence type="predicted"/>
<evidence type="ECO:0000313" key="5">
    <source>
        <dbReference type="Proteomes" id="UP000816034"/>
    </source>
</evidence>
<dbReference type="Gene3D" id="3.30.70.1230">
    <property type="entry name" value="Nucleotide cyclase"/>
    <property type="match status" value="1"/>
</dbReference>
<evidence type="ECO:0000256" key="2">
    <source>
        <dbReference type="SAM" id="Phobius"/>
    </source>
</evidence>
<feature type="domain" description="Nitrate/nitrite sensing protein" evidence="3">
    <location>
        <begin position="103"/>
        <end position="345"/>
    </location>
</feature>
<feature type="compositionally biased region" description="Polar residues" evidence="1">
    <location>
        <begin position="14"/>
        <end position="25"/>
    </location>
</feature>
<reference evidence="4 5" key="1">
    <citation type="journal article" date="2018" name="BMC Genomics">
        <title>The genome of Naegleria lovaniensis, the basis for a comparative approach to unravel pathogenicity factors of the human pathogenic amoeba N. fowleri.</title>
        <authorList>
            <person name="Liechti N."/>
            <person name="Schurch N."/>
            <person name="Bruggmann R."/>
            <person name="Wittwer M."/>
        </authorList>
    </citation>
    <scope>NUCLEOTIDE SEQUENCE [LARGE SCALE GENOMIC DNA]</scope>
    <source>
        <strain evidence="4 5">ATCC 30569</strain>
    </source>
</reference>
<name>A0AA88GQN1_NAELO</name>
<gene>
    <name evidence="4" type="ORF">C9374_005595</name>
</gene>
<protein>
    <recommendedName>
        <fullName evidence="3">Nitrate/nitrite sensing protein domain-containing protein</fullName>
    </recommendedName>
</protein>
<evidence type="ECO:0000313" key="4">
    <source>
        <dbReference type="EMBL" id="KAG2382393.1"/>
    </source>
</evidence>
<dbReference type="Pfam" id="PF08376">
    <property type="entry name" value="NIT"/>
    <property type="match status" value="1"/>
</dbReference>
<feature type="region of interest" description="Disordered" evidence="1">
    <location>
        <begin position="426"/>
        <end position="446"/>
    </location>
</feature>
<dbReference type="SUPFAM" id="SSF55073">
    <property type="entry name" value="Nucleotide cyclase"/>
    <property type="match status" value="1"/>
</dbReference>
<keyword evidence="2" id="KW-0812">Transmembrane</keyword>
<sequence>MTRVIPEPQEKISQKYTLNNNSSDKLPSGSDINNEESKFSKPKVSISEQLERLPISLKLILIVIFTFLSLVVFACILISNSVVELQSSMLISNISVMTNLLNNLIHCSQSERGASQLYLGANGTQHYEIMMEKRSDTNVALEEFLSKRRQILNTLQTNSLAFSQILSALQVVDEYIADLPYWRERILKLHLAQQPILAFNFFTDWNSYMIDSIMLIAGLSSDSTFFTIQSSFNTLTSMKEFTGQKRALGSAALTSHAMPAENFKLFVQNQAKISQYQHYLQVKDVAFIWDTFTKTVLRSQSYSVSLEIEDYLVSNYGSQNLTKYSGSVWFGNMTLHINNMRQVELYISKISQQYSSQLYQRSIGVMLAYIVSSVIAIGLSVFTSIIFARSIASPYQKIVELQNLQELYKSFIPAHVLLQIEGREAHAEEGNTPEPTEMRESVRNSKQIRKSADSLSSYHFLNSRKISSNHGKFDLASKFSLYLEKKKISMVQVRIQGLSSMMNDSQPSDIVNLLQDIFEKIQQSTRSTSSLMEHTEDECITIAFNASKEQLHHEDRSLKMCLDLRKKLTEIQSTKWTTNIQQSPCLARAATTIVFRFAALSRMSFCGNIGTTEVRSFKIMGSIHDHLTRMTDYGSQMQVGVVCDESVYKNALRLFHTRFIGYVECLEDDQSTVSHEIYEIGASLQVNQDEWLYELSQKQKNERWQEYNAAAQHYVSNNFELALMAFQEYATKYPEDLPTKYMLELCNLCLSRNEQLNNREL</sequence>
<keyword evidence="5" id="KW-1185">Reference proteome</keyword>
<feature type="region of interest" description="Disordered" evidence="1">
    <location>
        <begin position="1"/>
        <end position="37"/>
    </location>
</feature>
<evidence type="ECO:0000256" key="1">
    <source>
        <dbReference type="SAM" id="MobiDB-lite"/>
    </source>
</evidence>
<dbReference type="Proteomes" id="UP000816034">
    <property type="component" value="Unassembled WGS sequence"/>
</dbReference>